<evidence type="ECO:0000313" key="6">
    <source>
        <dbReference type="Proteomes" id="UP000198859"/>
    </source>
</evidence>
<sequence>MQLSRRTFLGATGLATAAPLLSSCGFSTGGSQASTDAITFTTWGTDAELAGFRSAIQRFEKANDGARVTLNAVPYEQIFTNVDAQIQAGNPPDVFRVPYYSFGRYAGAGQLLDLTPHLEDGFADRFTPQAWSAVQNDDKPYGVPHHTDTSVILYNTRLLREAGVTDVPTTIEDAWTWDELGQVATRLRSSLPQDRYPMIYNWQGNGVTRWLSWLFEADGRFLAEDLTTPAIDSEAGRAAVDFTRSFFSKGWVPPNSSVKATTYAADTWFAQTAAMTWGGAFLLPDADSALDFEWGATYSPRRDRSAGDFGGNALVVTKDAKQPELAASFLASVTEAEPMRDFCQSASLLPTRADLAGSGITFDVRGDLSEVFVGQARSVLPRDSGQVASPSMAEIITVLQDQLERSFVGGQGTAATLRAMASGIAEATKA</sequence>
<keyword evidence="2" id="KW-0813">Transport</keyword>
<dbReference type="Gene3D" id="3.40.190.10">
    <property type="entry name" value="Periplasmic binding protein-like II"/>
    <property type="match status" value="1"/>
</dbReference>
<dbReference type="InterPro" id="IPR006311">
    <property type="entry name" value="TAT_signal"/>
</dbReference>
<dbReference type="GO" id="GO:1901982">
    <property type="term" value="F:maltose binding"/>
    <property type="evidence" value="ECO:0007669"/>
    <property type="project" value="TreeGrafter"/>
</dbReference>
<evidence type="ECO:0000256" key="2">
    <source>
        <dbReference type="ARBA" id="ARBA00022448"/>
    </source>
</evidence>
<comment type="similarity">
    <text evidence="1">Belongs to the bacterial solute-binding protein 1 family.</text>
</comment>
<dbReference type="GO" id="GO:0015768">
    <property type="term" value="P:maltose transport"/>
    <property type="evidence" value="ECO:0007669"/>
    <property type="project" value="TreeGrafter"/>
</dbReference>
<dbReference type="OrthoDB" id="7918484at2"/>
<dbReference type="PANTHER" id="PTHR30061:SF50">
    <property type="entry name" value="MALTOSE_MALTODEXTRIN-BINDING PERIPLASMIC PROTEIN"/>
    <property type="match status" value="1"/>
</dbReference>
<dbReference type="SUPFAM" id="SSF53850">
    <property type="entry name" value="Periplasmic binding protein-like II"/>
    <property type="match status" value="1"/>
</dbReference>
<organism evidence="5 6">
    <name type="scientific">Nocardioides scoriae</name>
    <dbReference type="NCBI Taxonomy" id="642780"/>
    <lineage>
        <taxon>Bacteria</taxon>
        <taxon>Bacillati</taxon>
        <taxon>Actinomycetota</taxon>
        <taxon>Actinomycetes</taxon>
        <taxon>Propionibacteriales</taxon>
        <taxon>Nocardioidaceae</taxon>
        <taxon>Nocardioides</taxon>
    </lineage>
</organism>
<protein>
    <submittedName>
        <fullName evidence="5">ABC-type glycerol-3-phosphate transport system, substrate-binding protein</fullName>
    </submittedName>
</protein>
<dbReference type="STRING" id="642780.SAMN04488570_2537"/>
<evidence type="ECO:0000313" key="5">
    <source>
        <dbReference type="EMBL" id="SDS72356.1"/>
    </source>
</evidence>
<dbReference type="PANTHER" id="PTHR30061">
    <property type="entry name" value="MALTOSE-BINDING PERIPLASMIC PROTEIN"/>
    <property type="match status" value="1"/>
</dbReference>
<evidence type="ECO:0000256" key="4">
    <source>
        <dbReference type="SAM" id="SignalP"/>
    </source>
</evidence>
<evidence type="ECO:0000256" key="3">
    <source>
        <dbReference type="ARBA" id="ARBA00022729"/>
    </source>
</evidence>
<keyword evidence="6" id="KW-1185">Reference proteome</keyword>
<feature type="signal peptide" evidence="4">
    <location>
        <begin position="1"/>
        <end position="17"/>
    </location>
</feature>
<dbReference type="RefSeq" id="WP_091730226.1">
    <property type="nucleotide sequence ID" value="NZ_LT629757.1"/>
</dbReference>
<dbReference type="Proteomes" id="UP000198859">
    <property type="component" value="Chromosome I"/>
</dbReference>
<gene>
    <name evidence="5" type="ORF">SAMN04488570_2537</name>
</gene>
<name>A0A1H1UJF7_9ACTN</name>
<dbReference type="Pfam" id="PF01547">
    <property type="entry name" value="SBP_bac_1"/>
    <property type="match status" value="1"/>
</dbReference>
<dbReference type="GO" id="GO:0055052">
    <property type="term" value="C:ATP-binding cassette (ABC) transporter complex, substrate-binding subunit-containing"/>
    <property type="evidence" value="ECO:0007669"/>
    <property type="project" value="TreeGrafter"/>
</dbReference>
<dbReference type="PROSITE" id="PS51257">
    <property type="entry name" value="PROKAR_LIPOPROTEIN"/>
    <property type="match status" value="1"/>
</dbReference>
<dbReference type="PROSITE" id="PS51318">
    <property type="entry name" value="TAT"/>
    <property type="match status" value="1"/>
</dbReference>
<accession>A0A1H1UJF7</accession>
<dbReference type="AlphaFoldDB" id="A0A1H1UJF7"/>
<dbReference type="InterPro" id="IPR006059">
    <property type="entry name" value="SBP"/>
</dbReference>
<feature type="chain" id="PRO_5039354331" evidence="4">
    <location>
        <begin position="18"/>
        <end position="430"/>
    </location>
</feature>
<dbReference type="CDD" id="cd13585">
    <property type="entry name" value="PBP2_TMBP_like"/>
    <property type="match status" value="1"/>
</dbReference>
<keyword evidence="3 4" id="KW-0732">Signal</keyword>
<reference evidence="6" key="1">
    <citation type="submission" date="2016-10" db="EMBL/GenBank/DDBJ databases">
        <authorList>
            <person name="Varghese N."/>
            <person name="Submissions S."/>
        </authorList>
    </citation>
    <scope>NUCLEOTIDE SEQUENCE [LARGE SCALE GENOMIC DNA]</scope>
    <source>
        <strain evidence="6">DSM 22127</strain>
    </source>
</reference>
<proteinExistence type="inferred from homology"/>
<evidence type="ECO:0000256" key="1">
    <source>
        <dbReference type="ARBA" id="ARBA00008520"/>
    </source>
</evidence>
<dbReference type="GO" id="GO:0042956">
    <property type="term" value="P:maltodextrin transmembrane transport"/>
    <property type="evidence" value="ECO:0007669"/>
    <property type="project" value="TreeGrafter"/>
</dbReference>
<dbReference type="EMBL" id="LT629757">
    <property type="protein sequence ID" value="SDS72356.1"/>
    <property type="molecule type" value="Genomic_DNA"/>
</dbReference>